<dbReference type="RefSeq" id="WP_164353434.1">
    <property type="nucleotide sequence ID" value="NZ_JAABNT010000004.1"/>
</dbReference>
<comment type="caution">
    <text evidence="2">The sequence shown here is derived from an EMBL/GenBank/DDBJ whole genome shotgun (WGS) entry which is preliminary data.</text>
</comment>
<proteinExistence type="predicted"/>
<protein>
    <submittedName>
        <fullName evidence="2">Uncharacterized protein</fullName>
    </submittedName>
</protein>
<organism evidence="2 3">
    <name type="scientific">Sulfitobacter sediminilitoris</name>
    <dbReference type="NCBI Taxonomy" id="2698830"/>
    <lineage>
        <taxon>Bacteria</taxon>
        <taxon>Pseudomonadati</taxon>
        <taxon>Pseudomonadota</taxon>
        <taxon>Alphaproteobacteria</taxon>
        <taxon>Rhodobacterales</taxon>
        <taxon>Roseobacteraceae</taxon>
        <taxon>Sulfitobacter</taxon>
    </lineage>
</organism>
<feature type="chain" id="PRO_5026907262" evidence="1">
    <location>
        <begin position="19"/>
        <end position="119"/>
    </location>
</feature>
<gene>
    <name evidence="2" type="ORF">GV827_08880</name>
</gene>
<name>A0A6P0CBH3_9RHOB</name>
<evidence type="ECO:0000313" key="3">
    <source>
        <dbReference type="Proteomes" id="UP000468591"/>
    </source>
</evidence>
<dbReference type="EMBL" id="JAABNT010000004">
    <property type="protein sequence ID" value="NEK22515.1"/>
    <property type="molecule type" value="Genomic_DNA"/>
</dbReference>
<keyword evidence="1" id="KW-0732">Signal</keyword>
<dbReference type="AlphaFoldDB" id="A0A6P0CBH3"/>
<evidence type="ECO:0000256" key="1">
    <source>
        <dbReference type="SAM" id="SignalP"/>
    </source>
</evidence>
<evidence type="ECO:0000313" key="2">
    <source>
        <dbReference type="EMBL" id="NEK22515.1"/>
    </source>
</evidence>
<keyword evidence="3" id="KW-1185">Reference proteome</keyword>
<reference evidence="2 3" key="1">
    <citation type="submission" date="2020-01" db="EMBL/GenBank/DDBJ databases">
        <title>Sulfitobacter sediminilitoris sp. nov., isolated from a tidal flat.</title>
        <authorList>
            <person name="Park S."/>
            <person name="Yoon J.-H."/>
        </authorList>
    </citation>
    <scope>NUCLEOTIDE SEQUENCE [LARGE SCALE GENOMIC DNA]</scope>
    <source>
        <strain evidence="2 3">JBTF-M27</strain>
    </source>
</reference>
<accession>A0A6P0CBH3</accession>
<sequence>MKKLVLAAALVTPLTAIAQPYSESMADCAALFQNAAQWVQSDENSDKLMHAARTWAAAAVEQSHSEGRPVSSDVMWDKIDAKTENWEAKGPSFFLSEEFRDWTGYCRAFGRDRGIKSNL</sequence>
<feature type="signal peptide" evidence="1">
    <location>
        <begin position="1"/>
        <end position="18"/>
    </location>
</feature>
<dbReference type="Proteomes" id="UP000468591">
    <property type="component" value="Unassembled WGS sequence"/>
</dbReference>